<name>S9U3I6_9TRYP</name>
<protein>
    <submittedName>
        <fullName evidence="2">Enolase</fullName>
    </submittedName>
</protein>
<keyword evidence="3" id="KW-1185">Reference proteome</keyword>
<dbReference type="GO" id="GO:0004634">
    <property type="term" value="F:phosphopyruvate hydratase activity"/>
    <property type="evidence" value="ECO:0007669"/>
    <property type="project" value="InterPro"/>
</dbReference>
<dbReference type="OrthoDB" id="10009078at2759"/>
<dbReference type="GO" id="GO:0000287">
    <property type="term" value="F:magnesium ion binding"/>
    <property type="evidence" value="ECO:0007669"/>
    <property type="project" value="InterPro"/>
</dbReference>
<gene>
    <name evidence="2" type="ORF">STCU_07692</name>
</gene>
<accession>S9U3I6</accession>
<organism evidence="2 3">
    <name type="scientific">Strigomonas culicis</name>
    <dbReference type="NCBI Taxonomy" id="28005"/>
    <lineage>
        <taxon>Eukaryota</taxon>
        <taxon>Discoba</taxon>
        <taxon>Euglenozoa</taxon>
        <taxon>Kinetoplastea</taxon>
        <taxon>Metakinetoplastina</taxon>
        <taxon>Trypanosomatida</taxon>
        <taxon>Trypanosomatidae</taxon>
        <taxon>Strigomonadinae</taxon>
        <taxon>Strigomonas</taxon>
    </lineage>
</organism>
<dbReference type="SUPFAM" id="SSF51604">
    <property type="entry name" value="Enolase C-terminal domain-like"/>
    <property type="match status" value="1"/>
</dbReference>
<dbReference type="GO" id="GO:0006096">
    <property type="term" value="P:glycolytic process"/>
    <property type="evidence" value="ECO:0007669"/>
    <property type="project" value="InterPro"/>
</dbReference>
<dbReference type="InterPro" id="IPR029017">
    <property type="entry name" value="Enolase-like_N"/>
</dbReference>
<dbReference type="SUPFAM" id="SSF54826">
    <property type="entry name" value="Enolase N-terminal domain-like"/>
    <property type="match status" value="1"/>
</dbReference>
<reference evidence="2 3" key="1">
    <citation type="journal article" date="2013" name="PLoS ONE">
        <title>Predicting the Proteins of Angomonas deanei, Strigomonas culicis and Their Respective Endosymbionts Reveals New Aspects of the Trypanosomatidae Family.</title>
        <authorList>
            <person name="Motta M.C."/>
            <person name="Martins A.C."/>
            <person name="de Souza S.S."/>
            <person name="Catta-Preta C.M."/>
            <person name="Silva R."/>
            <person name="Klein C.C."/>
            <person name="de Almeida L.G."/>
            <person name="de Lima Cunha O."/>
            <person name="Ciapina L.P."/>
            <person name="Brocchi M."/>
            <person name="Colabardini A.C."/>
            <person name="de Araujo Lima B."/>
            <person name="Machado C.R."/>
            <person name="de Almeida Soares C.M."/>
            <person name="Probst C.M."/>
            <person name="de Menezes C.B."/>
            <person name="Thompson C.E."/>
            <person name="Bartholomeu D.C."/>
            <person name="Gradia D.F."/>
            <person name="Pavoni D.P."/>
            <person name="Grisard E.C."/>
            <person name="Fantinatti-Garboggini F."/>
            <person name="Marchini F.K."/>
            <person name="Rodrigues-Luiz G.F."/>
            <person name="Wagner G."/>
            <person name="Goldman G.H."/>
            <person name="Fietto J.L."/>
            <person name="Elias M.C."/>
            <person name="Goldman M.H."/>
            <person name="Sagot M.F."/>
            <person name="Pereira M."/>
            <person name="Stoco P.H."/>
            <person name="de Mendonca-Neto R.P."/>
            <person name="Teixeira S.M."/>
            <person name="Maciel T.E."/>
            <person name="de Oliveira Mendes T.A."/>
            <person name="Urmenyi T.P."/>
            <person name="de Souza W."/>
            <person name="Schenkman S."/>
            <person name="de Vasconcelos A.T."/>
        </authorList>
    </citation>
    <scope>NUCLEOTIDE SEQUENCE [LARGE SCALE GENOMIC DNA]</scope>
</reference>
<sequence length="590" mass="63438">MENVTWKLYDKEYKLSEILTEAARACVESRSTQPKSFLTNYFQGITTLGKPKVLVCSRCFTSEGLLGFEIRARLHTNTESCTHAWPLVFPSTPAAPEHEELGPGTAPPEDAGAPEEAASGALAKQQLNTMDVYVQEHLLPQLLSIGVVEQARWDSTLRGGPVLPCVTFALSFVAAQAAASNASRPLYEHLRGLYLEARLKAISEGVVELETGGKSLNALPADVGVASPLRGARRVTLSEDRYTLPRLLLPFFGQSDDAAKTGVALHTLYLIPACLRAEGRGVVGEAVWEKLYAAYQVCCQRCHHRTRADGAYVLEGLENLTDAVELAREMLAAAGLTVGVDVSLGLRVGAAGRYVQAEAPAAHTGKGKKAAVTVVVEPASPVWLYTLFYGEPDVTSAQLATYLQQQVLACEGAVVYLEDTHELGDAEGHHRLLNALKDRCVLSCRGPLAAPEQVESGLTESAAAGLHTNWALPASQLHTISWLFAMYYRWTTAADHSVGLVFSAMEGCSAADTLDLAVAVGAGFVEVGGLTRTSGAAAVARFLRLQADLTALHRLTDLPALTQYAPAQTFEGFTDDVPEIKRKVEKKKKK</sequence>
<evidence type="ECO:0000256" key="1">
    <source>
        <dbReference type="SAM" id="MobiDB-lite"/>
    </source>
</evidence>
<evidence type="ECO:0000313" key="2">
    <source>
        <dbReference type="EMBL" id="EPY23493.1"/>
    </source>
</evidence>
<dbReference type="AlphaFoldDB" id="S9U3I6"/>
<feature type="compositionally biased region" description="Low complexity" evidence="1">
    <location>
        <begin position="102"/>
        <end position="118"/>
    </location>
</feature>
<feature type="region of interest" description="Disordered" evidence="1">
    <location>
        <begin position="92"/>
        <end position="118"/>
    </location>
</feature>
<dbReference type="EMBL" id="ATMH01007692">
    <property type="protein sequence ID" value="EPY23493.1"/>
    <property type="molecule type" value="Genomic_DNA"/>
</dbReference>
<evidence type="ECO:0000313" key="3">
    <source>
        <dbReference type="Proteomes" id="UP000015354"/>
    </source>
</evidence>
<dbReference type="PANTHER" id="PTHR11902:SF1">
    <property type="entry name" value="ENOLASE"/>
    <property type="match status" value="1"/>
</dbReference>
<proteinExistence type="predicted"/>
<dbReference type="GO" id="GO:0000015">
    <property type="term" value="C:phosphopyruvate hydratase complex"/>
    <property type="evidence" value="ECO:0007669"/>
    <property type="project" value="InterPro"/>
</dbReference>
<dbReference type="Proteomes" id="UP000015354">
    <property type="component" value="Unassembled WGS sequence"/>
</dbReference>
<dbReference type="InterPro" id="IPR036849">
    <property type="entry name" value="Enolase-like_C_sf"/>
</dbReference>
<dbReference type="InterPro" id="IPR000941">
    <property type="entry name" value="Enolase"/>
</dbReference>
<dbReference type="Gene3D" id="3.20.20.120">
    <property type="entry name" value="Enolase-like C-terminal domain"/>
    <property type="match status" value="1"/>
</dbReference>
<comment type="caution">
    <text evidence="2">The sequence shown here is derived from an EMBL/GenBank/DDBJ whole genome shotgun (WGS) entry which is preliminary data.</text>
</comment>
<dbReference type="PANTHER" id="PTHR11902">
    <property type="entry name" value="ENOLASE"/>
    <property type="match status" value="1"/>
</dbReference>